<dbReference type="EMBL" id="UGTA01000001">
    <property type="protein sequence ID" value="SUB58989.1"/>
    <property type="molecule type" value="Genomic_DNA"/>
</dbReference>
<sequence>MNADFNNLIENIFADCLAKNTIILGFNDEYKPEHKGKYVITGLQMNNRDAITRIGKLVQVRPKSGAFGTELCLIRHLDDRLIQHENQSIYLIPEKYTSTLNEYFKDVQEDDADKEAYSTCDGQSKLGFIVME</sequence>
<dbReference type="Proteomes" id="UP000255417">
    <property type="component" value="Unassembled WGS sequence"/>
</dbReference>
<accession>A0A379CA03</accession>
<dbReference type="OrthoDB" id="9157477at2"/>
<proteinExistence type="predicted"/>
<organism evidence="1 2">
    <name type="scientific">Phocoenobacter uteri</name>
    <dbReference type="NCBI Taxonomy" id="146806"/>
    <lineage>
        <taxon>Bacteria</taxon>
        <taxon>Pseudomonadati</taxon>
        <taxon>Pseudomonadota</taxon>
        <taxon>Gammaproteobacteria</taxon>
        <taxon>Pasteurellales</taxon>
        <taxon>Pasteurellaceae</taxon>
        <taxon>Phocoenobacter</taxon>
    </lineage>
</organism>
<protein>
    <submittedName>
        <fullName evidence="1">Uncharacterized protein</fullName>
    </submittedName>
</protein>
<gene>
    <name evidence="1" type="ORF">NCTC12872_00961</name>
</gene>
<reference evidence="1 2" key="1">
    <citation type="submission" date="2018-06" db="EMBL/GenBank/DDBJ databases">
        <authorList>
            <consortium name="Pathogen Informatics"/>
            <person name="Doyle S."/>
        </authorList>
    </citation>
    <scope>NUCLEOTIDE SEQUENCE [LARGE SCALE GENOMIC DNA]</scope>
    <source>
        <strain evidence="1 2">NCTC12872</strain>
    </source>
</reference>
<dbReference type="AlphaFoldDB" id="A0A379CA03"/>
<name>A0A379CA03_9PAST</name>
<evidence type="ECO:0000313" key="1">
    <source>
        <dbReference type="EMBL" id="SUB58989.1"/>
    </source>
</evidence>
<keyword evidence="2" id="KW-1185">Reference proteome</keyword>
<dbReference type="RefSeq" id="WP_115315489.1">
    <property type="nucleotide sequence ID" value="NZ_LWIF01000001.1"/>
</dbReference>
<evidence type="ECO:0000313" key="2">
    <source>
        <dbReference type="Proteomes" id="UP000255417"/>
    </source>
</evidence>